<dbReference type="EMBL" id="JAUHHV010000010">
    <property type="protein sequence ID" value="KAK1409561.1"/>
    <property type="molecule type" value="Genomic_DNA"/>
</dbReference>
<feature type="region of interest" description="Disordered" evidence="1">
    <location>
        <begin position="271"/>
        <end position="291"/>
    </location>
</feature>
<dbReference type="AlphaFoldDB" id="A0AAD8NIP8"/>
<comment type="caution">
    <text evidence="2">The sequence shown here is derived from an EMBL/GenBank/DDBJ whole genome shotgun (WGS) entry which is preliminary data.</text>
</comment>
<gene>
    <name evidence="2" type="ORF">QVD17_36087</name>
</gene>
<dbReference type="Proteomes" id="UP001229421">
    <property type="component" value="Unassembled WGS sequence"/>
</dbReference>
<proteinExistence type="predicted"/>
<evidence type="ECO:0000256" key="1">
    <source>
        <dbReference type="SAM" id="MobiDB-lite"/>
    </source>
</evidence>
<feature type="compositionally biased region" description="Basic and acidic residues" evidence="1">
    <location>
        <begin position="281"/>
        <end position="291"/>
    </location>
</feature>
<evidence type="ECO:0000313" key="3">
    <source>
        <dbReference type="Proteomes" id="UP001229421"/>
    </source>
</evidence>
<sequence length="291" mass="32904">MFLEAEGEEENSAMAVANTIPFEANIDDMIDDDLFEFFLTFFFFISVVVDEAVSDREAKNTKLNHKFLELHYRVYHLNIVDRESHIEIIKIVQELETCIKSLSIAKDESANLKSEQNLVQKLLPVPVTNDALKVEESCSESSMSCVNKPPMPTHNDDDDLKVEKTKLLIPLVKNDKYPLYGFTSYHNLIDGTSISYVNEPPMPTDNDDDNLKVEKTKLLTPLVKNNKYPLYGFTSYHNLIDGTSISYVNEPPLPPVKDPLYGFVSYNPVKGEEGSSNYGYDAKDCGSEPKP</sequence>
<evidence type="ECO:0000313" key="2">
    <source>
        <dbReference type="EMBL" id="KAK1409561.1"/>
    </source>
</evidence>
<keyword evidence="3" id="KW-1185">Reference proteome</keyword>
<name>A0AAD8NIP8_TARER</name>
<reference evidence="2" key="1">
    <citation type="journal article" date="2023" name="bioRxiv">
        <title>Improved chromosome-level genome assembly for marigold (Tagetes erecta).</title>
        <authorList>
            <person name="Jiang F."/>
            <person name="Yuan L."/>
            <person name="Wang S."/>
            <person name="Wang H."/>
            <person name="Xu D."/>
            <person name="Wang A."/>
            <person name="Fan W."/>
        </authorList>
    </citation>
    <scope>NUCLEOTIDE SEQUENCE</scope>
    <source>
        <strain evidence="2">WSJ</strain>
        <tissue evidence="2">Leaf</tissue>
    </source>
</reference>
<accession>A0AAD8NIP8</accession>
<organism evidence="2 3">
    <name type="scientific">Tagetes erecta</name>
    <name type="common">African marigold</name>
    <dbReference type="NCBI Taxonomy" id="13708"/>
    <lineage>
        <taxon>Eukaryota</taxon>
        <taxon>Viridiplantae</taxon>
        <taxon>Streptophyta</taxon>
        <taxon>Embryophyta</taxon>
        <taxon>Tracheophyta</taxon>
        <taxon>Spermatophyta</taxon>
        <taxon>Magnoliopsida</taxon>
        <taxon>eudicotyledons</taxon>
        <taxon>Gunneridae</taxon>
        <taxon>Pentapetalae</taxon>
        <taxon>asterids</taxon>
        <taxon>campanulids</taxon>
        <taxon>Asterales</taxon>
        <taxon>Asteraceae</taxon>
        <taxon>Asteroideae</taxon>
        <taxon>Heliantheae alliance</taxon>
        <taxon>Tageteae</taxon>
        <taxon>Tagetes</taxon>
    </lineage>
</organism>
<protein>
    <submittedName>
        <fullName evidence="2">Uncharacterized protein</fullName>
    </submittedName>
</protein>